<evidence type="ECO:0000313" key="4">
    <source>
        <dbReference type="Proteomes" id="UP000297403"/>
    </source>
</evidence>
<sequence length="452" mass="46371">MRHSGGRHGGNAVEIFMGDRIGARRGRLRRRRSIRPVALVVAAVVVSGVLSGCSPDAGGGGHRKGGAFTVDVTERLDAAVADAIGRSGASGAVVGVWADGTGEWEAAPGTTTIGGTEAMSTEMRFRIGTNTTAMTCTVLLRLVEEGTVALDDPVATYLGRLVGVGDITLGQLCQNTSSLAGQDTEQTAQFVNNPTRSWPALELVSNGLSAPRTGAPGGTWVQSSTGIVLLGMALEQATGKDWRALYRQYIFNPLNLDDTSFPAADDLQIPGAHPQGYATQRSTDGQPNCEIMLDDTELSISMTGVAGGVVSTLADMRTWADVLAVGSVLGPASVEVQWSTVAQDANAPAWRRYGLGAEQLGPLRGRAGAIPGFISATLSDPAGGLTVVVALNNSTAGGNFALALARQLAAIATPATAAGTDREPLTLPWSEDAARADLEAGTVCPVPAAAAG</sequence>
<dbReference type="Gene3D" id="3.40.710.10">
    <property type="entry name" value="DD-peptidase/beta-lactamase superfamily"/>
    <property type="match status" value="1"/>
</dbReference>
<dbReference type="InterPro" id="IPR001466">
    <property type="entry name" value="Beta-lactam-related"/>
</dbReference>
<reference evidence="3 4" key="1">
    <citation type="submission" date="2019-03" db="EMBL/GenBank/DDBJ databases">
        <title>Genomics of glacier-inhabiting Cryobacterium strains.</title>
        <authorList>
            <person name="Liu Q."/>
            <person name="Xin Y.-H."/>
        </authorList>
    </citation>
    <scope>NUCLEOTIDE SEQUENCE [LARGE SCALE GENOMIC DNA]</scope>
    <source>
        <strain evidence="4">TMT1-22</strain>
    </source>
</reference>
<dbReference type="InterPro" id="IPR050491">
    <property type="entry name" value="AmpC-like"/>
</dbReference>
<keyword evidence="1" id="KW-0472">Membrane</keyword>
<feature type="transmembrane region" description="Helical" evidence="1">
    <location>
        <begin position="34"/>
        <end position="52"/>
    </location>
</feature>
<name>A0AAQ2HFT4_9MICO</name>
<evidence type="ECO:0000256" key="1">
    <source>
        <dbReference type="SAM" id="Phobius"/>
    </source>
</evidence>
<keyword evidence="3" id="KW-0378">Hydrolase</keyword>
<keyword evidence="1" id="KW-1133">Transmembrane helix</keyword>
<dbReference type="GO" id="GO:0016787">
    <property type="term" value="F:hydrolase activity"/>
    <property type="evidence" value="ECO:0007669"/>
    <property type="project" value="UniProtKB-KW"/>
</dbReference>
<protein>
    <submittedName>
        <fullName evidence="3">Class A beta-lactamase-related serine hydrolase</fullName>
    </submittedName>
</protein>
<proteinExistence type="predicted"/>
<dbReference type="AlphaFoldDB" id="A0AAQ2HFT4"/>
<dbReference type="PANTHER" id="PTHR46825">
    <property type="entry name" value="D-ALANYL-D-ALANINE-CARBOXYPEPTIDASE/ENDOPEPTIDASE AMPH"/>
    <property type="match status" value="1"/>
</dbReference>
<dbReference type="EMBL" id="SOFY01000049">
    <property type="protein sequence ID" value="TFC46599.1"/>
    <property type="molecule type" value="Genomic_DNA"/>
</dbReference>
<dbReference type="InterPro" id="IPR012338">
    <property type="entry name" value="Beta-lactam/transpept-like"/>
</dbReference>
<keyword evidence="1" id="KW-0812">Transmembrane</keyword>
<feature type="domain" description="Beta-lactamase-related" evidence="2">
    <location>
        <begin position="77"/>
        <end position="400"/>
    </location>
</feature>
<accession>A0AAQ2HFT4</accession>
<organism evidence="3 4">
    <name type="scientific">Cryobacterium shii</name>
    <dbReference type="NCBI Taxonomy" id="1259235"/>
    <lineage>
        <taxon>Bacteria</taxon>
        <taxon>Bacillati</taxon>
        <taxon>Actinomycetota</taxon>
        <taxon>Actinomycetes</taxon>
        <taxon>Micrococcales</taxon>
        <taxon>Microbacteriaceae</taxon>
        <taxon>Cryobacterium</taxon>
    </lineage>
</organism>
<dbReference type="SUPFAM" id="SSF56601">
    <property type="entry name" value="beta-lactamase/transpeptidase-like"/>
    <property type="match status" value="1"/>
</dbReference>
<gene>
    <name evidence="3" type="ORF">E3O49_09265</name>
</gene>
<dbReference type="Proteomes" id="UP000297403">
    <property type="component" value="Unassembled WGS sequence"/>
</dbReference>
<comment type="caution">
    <text evidence="3">The sequence shown here is derived from an EMBL/GenBank/DDBJ whole genome shotgun (WGS) entry which is preliminary data.</text>
</comment>
<evidence type="ECO:0000259" key="2">
    <source>
        <dbReference type="Pfam" id="PF00144"/>
    </source>
</evidence>
<dbReference type="PANTHER" id="PTHR46825:SF7">
    <property type="entry name" value="D-ALANYL-D-ALANINE CARBOXYPEPTIDASE"/>
    <property type="match status" value="1"/>
</dbReference>
<dbReference type="Pfam" id="PF00144">
    <property type="entry name" value="Beta-lactamase"/>
    <property type="match status" value="1"/>
</dbReference>
<keyword evidence="4" id="KW-1185">Reference proteome</keyword>
<evidence type="ECO:0000313" key="3">
    <source>
        <dbReference type="EMBL" id="TFC46599.1"/>
    </source>
</evidence>